<dbReference type="InterPro" id="IPR050245">
    <property type="entry name" value="PrsA_foldase"/>
</dbReference>
<keyword evidence="1 4" id="KW-0413">Isomerase</keyword>
<dbReference type="PANTHER" id="PTHR47245:SF2">
    <property type="entry name" value="PEPTIDYL-PROLYL CIS-TRANS ISOMERASE HP_0175-RELATED"/>
    <property type="match status" value="1"/>
</dbReference>
<protein>
    <submittedName>
        <fullName evidence="4">Putative Foldase protein PrsA</fullName>
        <ecNumber evidence="4">5.2.1.8</ecNumber>
    </submittedName>
</protein>
<feature type="domain" description="PpiC" evidence="3">
    <location>
        <begin position="146"/>
        <end position="236"/>
    </location>
</feature>
<dbReference type="InterPro" id="IPR027304">
    <property type="entry name" value="Trigger_fact/SurA_dom_sf"/>
</dbReference>
<keyword evidence="2" id="KW-1133">Transmembrane helix</keyword>
<dbReference type="SUPFAM" id="SSF54534">
    <property type="entry name" value="FKBP-like"/>
    <property type="match status" value="1"/>
</dbReference>
<dbReference type="EMBL" id="OJIN01000045">
    <property type="protein sequence ID" value="SPD72505.1"/>
    <property type="molecule type" value="Genomic_DNA"/>
</dbReference>
<dbReference type="GO" id="GO:0003755">
    <property type="term" value="F:peptidyl-prolyl cis-trans isomerase activity"/>
    <property type="evidence" value="ECO:0007669"/>
    <property type="project" value="UniProtKB-KW"/>
</dbReference>
<gene>
    <name evidence="4" type="ORF">PITCH_A1390003</name>
</gene>
<dbReference type="InterPro" id="IPR046357">
    <property type="entry name" value="PPIase_dom_sf"/>
</dbReference>
<evidence type="ECO:0000313" key="4">
    <source>
        <dbReference type="EMBL" id="SPD72505.1"/>
    </source>
</evidence>
<dbReference type="InterPro" id="IPR000297">
    <property type="entry name" value="PPIase_PpiC"/>
</dbReference>
<dbReference type="Gene3D" id="1.10.4030.10">
    <property type="entry name" value="Porin chaperone SurA, peptide-binding domain"/>
    <property type="match status" value="1"/>
</dbReference>
<name>A0A445MSU0_9BACT</name>
<organism evidence="4">
    <name type="scientific">uncultured Desulfobacterium sp</name>
    <dbReference type="NCBI Taxonomy" id="201089"/>
    <lineage>
        <taxon>Bacteria</taxon>
        <taxon>Pseudomonadati</taxon>
        <taxon>Thermodesulfobacteriota</taxon>
        <taxon>Desulfobacteria</taxon>
        <taxon>Desulfobacterales</taxon>
        <taxon>Desulfobacteriaceae</taxon>
        <taxon>Desulfobacterium</taxon>
        <taxon>environmental samples</taxon>
    </lineage>
</organism>
<sequence>MNIKHLLQLIFFLLSIGVMILLVDIVTHSSAESGDPVIATVNNVPVPKSQLDLAIEAYKSQTNKKQVTDDEKSKMTRSLITRQLILNLEEVDLLRKDKNIVSKVKEFENQLVIKSYIDRKIGNKITVTDEEIRIYYQNNLNEFINPPKVLASHILLRDNDKAMEIKERLKQGESFDELVKKYSIDLPMALEGGSMGTIEKGKSLPELEKVLFLLKEGEISEIVTTRYGSHILRVDKIYDDKYKAFDEVKDHIQKKLLLQKEAKAFDDMALELEKGSDIKIFNDLILGSAP</sequence>
<dbReference type="PROSITE" id="PS50198">
    <property type="entry name" value="PPIC_PPIASE_2"/>
    <property type="match status" value="1"/>
</dbReference>
<keyword evidence="1" id="KW-0697">Rotamase</keyword>
<dbReference type="Gene3D" id="3.10.50.40">
    <property type="match status" value="1"/>
</dbReference>
<dbReference type="PANTHER" id="PTHR47245">
    <property type="entry name" value="PEPTIDYLPROLYL ISOMERASE"/>
    <property type="match status" value="1"/>
</dbReference>
<reference evidence="4" key="1">
    <citation type="submission" date="2018-01" db="EMBL/GenBank/DDBJ databases">
        <authorList>
            <person name="Regsiter A."/>
            <person name="William W."/>
        </authorList>
    </citation>
    <scope>NUCLEOTIDE SEQUENCE</scope>
    <source>
        <strain evidence="4">TRIP AH-1</strain>
    </source>
</reference>
<keyword evidence="2" id="KW-0472">Membrane</keyword>
<dbReference type="EC" id="5.2.1.8" evidence="4"/>
<evidence type="ECO:0000256" key="1">
    <source>
        <dbReference type="PROSITE-ProRule" id="PRU00278"/>
    </source>
</evidence>
<dbReference type="AlphaFoldDB" id="A0A445MSU0"/>
<proteinExistence type="predicted"/>
<feature type="transmembrane region" description="Helical" evidence="2">
    <location>
        <begin position="6"/>
        <end position="26"/>
    </location>
</feature>
<dbReference type="Pfam" id="PF00639">
    <property type="entry name" value="Rotamase"/>
    <property type="match status" value="1"/>
</dbReference>
<dbReference type="SUPFAM" id="SSF109998">
    <property type="entry name" value="Triger factor/SurA peptide-binding domain-like"/>
    <property type="match status" value="1"/>
</dbReference>
<accession>A0A445MSU0</accession>
<evidence type="ECO:0000256" key="2">
    <source>
        <dbReference type="SAM" id="Phobius"/>
    </source>
</evidence>
<evidence type="ECO:0000259" key="3">
    <source>
        <dbReference type="PROSITE" id="PS50198"/>
    </source>
</evidence>
<keyword evidence="2" id="KW-0812">Transmembrane</keyword>